<feature type="compositionally biased region" description="Basic and acidic residues" evidence="1">
    <location>
        <begin position="8"/>
        <end position="18"/>
    </location>
</feature>
<dbReference type="OrthoDB" id="6469573at2759"/>
<proteinExistence type="predicted"/>
<dbReference type="EMBL" id="BGPR01046588">
    <property type="protein sequence ID" value="GBO23533.1"/>
    <property type="molecule type" value="Genomic_DNA"/>
</dbReference>
<dbReference type="EMBL" id="BGPR01046589">
    <property type="protein sequence ID" value="GBO23534.1"/>
    <property type="molecule type" value="Genomic_DNA"/>
</dbReference>
<evidence type="ECO:0000313" key="3">
    <source>
        <dbReference type="EMBL" id="GBO23534.1"/>
    </source>
</evidence>
<name>A0A4Y2VGV2_ARAVE</name>
<protein>
    <submittedName>
        <fullName evidence="3">Uncharacterized protein</fullName>
    </submittedName>
</protein>
<dbReference type="Proteomes" id="UP000499080">
    <property type="component" value="Unassembled WGS sequence"/>
</dbReference>
<evidence type="ECO:0000313" key="2">
    <source>
        <dbReference type="EMBL" id="GBO23533.1"/>
    </source>
</evidence>
<gene>
    <name evidence="2" type="ORF">AVEN_271372_1</name>
    <name evidence="3" type="ORF">AVEN_69038_1</name>
</gene>
<organism evidence="3 4">
    <name type="scientific">Araneus ventricosus</name>
    <name type="common">Orbweaver spider</name>
    <name type="synonym">Epeira ventricosa</name>
    <dbReference type="NCBI Taxonomy" id="182803"/>
    <lineage>
        <taxon>Eukaryota</taxon>
        <taxon>Metazoa</taxon>
        <taxon>Ecdysozoa</taxon>
        <taxon>Arthropoda</taxon>
        <taxon>Chelicerata</taxon>
        <taxon>Arachnida</taxon>
        <taxon>Araneae</taxon>
        <taxon>Araneomorphae</taxon>
        <taxon>Entelegynae</taxon>
        <taxon>Araneoidea</taxon>
        <taxon>Araneidae</taxon>
        <taxon>Araneus</taxon>
    </lineage>
</organism>
<reference evidence="3 4" key="1">
    <citation type="journal article" date="2019" name="Sci. Rep.">
        <title>Orb-weaving spider Araneus ventricosus genome elucidates the spidroin gene catalogue.</title>
        <authorList>
            <person name="Kono N."/>
            <person name="Nakamura H."/>
            <person name="Ohtoshi R."/>
            <person name="Moran D.A.P."/>
            <person name="Shinohara A."/>
            <person name="Yoshida Y."/>
            <person name="Fujiwara M."/>
            <person name="Mori M."/>
            <person name="Tomita M."/>
            <person name="Arakawa K."/>
        </authorList>
    </citation>
    <scope>NUCLEOTIDE SEQUENCE [LARGE SCALE GENOMIC DNA]</scope>
</reference>
<comment type="caution">
    <text evidence="3">The sequence shown here is derived from an EMBL/GenBank/DDBJ whole genome shotgun (WGS) entry which is preliminary data.</text>
</comment>
<evidence type="ECO:0000313" key="4">
    <source>
        <dbReference type="Proteomes" id="UP000499080"/>
    </source>
</evidence>
<keyword evidence="4" id="KW-1185">Reference proteome</keyword>
<feature type="compositionally biased region" description="Polar residues" evidence="1">
    <location>
        <begin position="19"/>
        <end position="36"/>
    </location>
</feature>
<feature type="region of interest" description="Disordered" evidence="1">
    <location>
        <begin position="1"/>
        <end position="49"/>
    </location>
</feature>
<sequence>MQRRGNKKDKSETEETVQRNEGNSLDMSQSHATESSQQHEARNEASRYNSKIEYSLQPVEVVESMNKLCTNCKALKFTNEAHGMCCLNGKVKLPPLKAPLEPSFSLVAGTTT</sequence>
<evidence type="ECO:0000256" key="1">
    <source>
        <dbReference type="SAM" id="MobiDB-lite"/>
    </source>
</evidence>
<dbReference type="AlphaFoldDB" id="A0A4Y2VGV2"/>
<accession>A0A4Y2VGV2</accession>